<dbReference type="RefSeq" id="XP_070867776.1">
    <property type="nucleotide sequence ID" value="XM_071010326.1"/>
</dbReference>
<name>A0ABR4DFL1_9PEZI</name>
<organism evidence="2 3">
    <name type="scientific">Remersonia thermophila</name>
    <dbReference type="NCBI Taxonomy" id="72144"/>
    <lineage>
        <taxon>Eukaryota</taxon>
        <taxon>Fungi</taxon>
        <taxon>Dikarya</taxon>
        <taxon>Ascomycota</taxon>
        <taxon>Pezizomycotina</taxon>
        <taxon>Sordariomycetes</taxon>
        <taxon>Sordariomycetidae</taxon>
        <taxon>Sordariales</taxon>
        <taxon>Sordariales incertae sedis</taxon>
        <taxon>Remersonia</taxon>
    </lineage>
</organism>
<gene>
    <name evidence="2" type="ORF">VTJ83DRAFT_3898</name>
</gene>
<sequence>MQLLGPLLVLQPQRGGFPRRKTQRTATKIDMRGFEGARMDRGGRNVRGPNFRQSPALTSPIAIHRSVSQERPREGGPF</sequence>
<evidence type="ECO:0000313" key="2">
    <source>
        <dbReference type="EMBL" id="KAL2269052.1"/>
    </source>
</evidence>
<reference evidence="2 3" key="1">
    <citation type="journal article" date="2024" name="Commun. Biol.">
        <title>Comparative genomic analysis of thermophilic fungi reveals convergent evolutionary adaptations and gene losses.</title>
        <authorList>
            <person name="Steindorff A.S."/>
            <person name="Aguilar-Pontes M.V."/>
            <person name="Robinson A.J."/>
            <person name="Andreopoulos B."/>
            <person name="LaButti K."/>
            <person name="Kuo A."/>
            <person name="Mondo S."/>
            <person name="Riley R."/>
            <person name="Otillar R."/>
            <person name="Haridas S."/>
            <person name="Lipzen A."/>
            <person name="Grimwood J."/>
            <person name="Schmutz J."/>
            <person name="Clum A."/>
            <person name="Reid I.D."/>
            <person name="Moisan M.C."/>
            <person name="Butler G."/>
            <person name="Nguyen T.T.M."/>
            <person name="Dewar K."/>
            <person name="Conant G."/>
            <person name="Drula E."/>
            <person name="Henrissat B."/>
            <person name="Hansel C."/>
            <person name="Singer S."/>
            <person name="Hutchinson M.I."/>
            <person name="de Vries R.P."/>
            <person name="Natvig D.O."/>
            <person name="Powell A.J."/>
            <person name="Tsang A."/>
            <person name="Grigoriev I.V."/>
        </authorList>
    </citation>
    <scope>NUCLEOTIDE SEQUENCE [LARGE SCALE GENOMIC DNA]</scope>
    <source>
        <strain evidence="2 3">ATCC 22073</strain>
    </source>
</reference>
<evidence type="ECO:0000313" key="3">
    <source>
        <dbReference type="Proteomes" id="UP001600064"/>
    </source>
</evidence>
<accession>A0ABR4DFL1</accession>
<proteinExistence type="predicted"/>
<protein>
    <submittedName>
        <fullName evidence="2">Uncharacterized protein</fullName>
    </submittedName>
</protein>
<keyword evidence="3" id="KW-1185">Reference proteome</keyword>
<evidence type="ECO:0000256" key="1">
    <source>
        <dbReference type="SAM" id="MobiDB-lite"/>
    </source>
</evidence>
<feature type="compositionally biased region" description="Basic and acidic residues" evidence="1">
    <location>
        <begin position="67"/>
        <end position="78"/>
    </location>
</feature>
<dbReference type="Proteomes" id="UP001600064">
    <property type="component" value="Unassembled WGS sequence"/>
</dbReference>
<feature type="region of interest" description="Disordered" evidence="1">
    <location>
        <begin position="36"/>
        <end position="78"/>
    </location>
</feature>
<comment type="caution">
    <text evidence="2">The sequence shown here is derived from an EMBL/GenBank/DDBJ whole genome shotgun (WGS) entry which is preliminary data.</text>
</comment>
<dbReference type="EMBL" id="JAZGUE010000003">
    <property type="protein sequence ID" value="KAL2269052.1"/>
    <property type="molecule type" value="Genomic_DNA"/>
</dbReference>
<dbReference type="GeneID" id="98124970"/>